<feature type="transmembrane region" description="Helical" evidence="6">
    <location>
        <begin position="36"/>
        <end position="56"/>
    </location>
</feature>
<feature type="transmembrane region" description="Helical" evidence="6">
    <location>
        <begin position="333"/>
        <end position="359"/>
    </location>
</feature>
<feature type="transmembrane region" description="Helical" evidence="6">
    <location>
        <begin position="281"/>
        <end position="301"/>
    </location>
</feature>
<feature type="transmembrane region" description="Helical" evidence="6">
    <location>
        <begin position="420"/>
        <end position="442"/>
    </location>
</feature>
<feature type="domain" description="ABC3 transporter permease C-terminal" evidence="7">
    <location>
        <begin position="744"/>
        <end position="857"/>
    </location>
</feature>
<keyword evidence="4 6" id="KW-1133">Transmembrane helix</keyword>
<evidence type="ECO:0000256" key="5">
    <source>
        <dbReference type="ARBA" id="ARBA00023136"/>
    </source>
</evidence>
<dbReference type="RefSeq" id="WP_091843019.1">
    <property type="nucleotide sequence ID" value="NZ_FOAN01000017.1"/>
</dbReference>
<dbReference type="PANTHER" id="PTHR30287">
    <property type="entry name" value="MEMBRANE COMPONENT OF PREDICTED ABC SUPERFAMILY METABOLITE UPTAKE TRANSPORTER"/>
    <property type="match status" value="1"/>
</dbReference>
<feature type="transmembrane region" description="Helical" evidence="6">
    <location>
        <begin position="830"/>
        <end position="853"/>
    </location>
</feature>
<proteinExistence type="predicted"/>
<organism evidence="8 9">
    <name type="scientific">Bosea lupini</name>
    <dbReference type="NCBI Taxonomy" id="1036779"/>
    <lineage>
        <taxon>Bacteria</taxon>
        <taxon>Pseudomonadati</taxon>
        <taxon>Pseudomonadota</taxon>
        <taxon>Alphaproteobacteria</taxon>
        <taxon>Hyphomicrobiales</taxon>
        <taxon>Boseaceae</taxon>
        <taxon>Bosea</taxon>
    </lineage>
</organism>
<gene>
    <name evidence="8" type="ORF">SAMN04515666_11712</name>
</gene>
<dbReference type="STRING" id="1036779.SAMN04515666_11712"/>
<keyword evidence="5 6" id="KW-0472">Membrane</keyword>
<protein>
    <submittedName>
        <fullName evidence="8">Putative ABC transport system permease protein</fullName>
    </submittedName>
</protein>
<dbReference type="EMBL" id="FOAN01000017">
    <property type="protein sequence ID" value="SEM64395.1"/>
    <property type="molecule type" value="Genomic_DNA"/>
</dbReference>
<keyword evidence="2" id="KW-1003">Cell membrane</keyword>
<keyword evidence="9" id="KW-1185">Reference proteome</keyword>
<feature type="transmembrane region" description="Helical" evidence="6">
    <location>
        <begin position="448"/>
        <end position="472"/>
    </location>
</feature>
<keyword evidence="3 6" id="KW-0812">Transmembrane</keyword>
<feature type="transmembrane region" description="Helical" evidence="6">
    <location>
        <begin position="783"/>
        <end position="810"/>
    </location>
</feature>
<reference evidence="9" key="1">
    <citation type="submission" date="2016-10" db="EMBL/GenBank/DDBJ databases">
        <authorList>
            <person name="Varghese N."/>
            <person name="Submissions S."/>
        </authorList>
    </citation>
    <scope>NUCLEOTIDE SEQUENCE [LARGE SCALE GENOMIC DNA]</scope>
    <source>
        <strain evidence="9">LMG 26383,CCUG 61248,R- 45681</strain>
    </source>
</reference>
<feature type="transmembrane region" description="Helical" evidence="6">
    <location>
        <begin position="493"/>
        <end position="517"/>
    </location>
</feature>
<comment type="subcellular location">
    <subcellularLocation>
        <location evidence="1">Cell membrane</location>
        <topology evidence="1">Multi-pass membrane protein</topology>
    </subcellularLocation>
</comment>
<evidence type="ECO:0000259" key="7">
    <source>
        <dbReference type="Pfam" id="PF02687"/>
    </source>
</evidence>
<dbReference type="InterPro" id="IPR038766">
    <property type="entry name" value="Membrane_comp_ABC_pdt"/>
</dbReference>
<name>A0A1H8A0X5_9HYPH</name>
<dbReference type="Proteomes" id="UP000199664">
    <property type="component" value="Unassembled WGS sequence"/>
</dbReference>
<dbReference type="AlphaFoldDB" id="A0A1H8A0X5"/>
<evidence type="ECO:0000313" key="8">
    <source>
        <dbReference type="EMBL" id="SEM64395.1"/>
    </source>
</evidence>
<evidence type="ECO:0000313" key="9">
    <source>
        <dbReference type="Proteomes" id="UP000199664"/>
    </source>
</evidence>
<evidence type="ECO:0000256" key="2">
    <source>
        <dbReference type="ARBA" id="ARBA00022475"/>
    </source>
</evidence>
<sequence length="864" mass="91174">MHAPVKPSTTPSAPIRRPVGLKLALRLAWRDLRGGLRGFGVFIACLALGVMAIAAVSSASRGLSEGLGREGRRILGGDAAFSLIHREPTAEEHAFLARHGRVSTIATLRSMANAGEKGAALVELKAVDGSYPSIGDLRTDPAQPAADLLALRDGAYGGIADPVLFGRLDLKPGDTVLIGSARVQLRASLTSEPDKIAAGVGFGPRLILSQDALRASELLQPGSLVRWTARVILPDGANTDAALEALLASATREQPNAGWEVRSRANAAPNFQRNIERFTQFLTLVGLTALLVGGVGVANAVRRFVEAKRLDFATLKAIGATGGRVVAIHLTEVMLVAGFGIAIGLALGAAAPFALGYMLADILPLPFEPTLAPVELAIAALYGLLTALVFAIIPLGRAHDVPVSALFRDQIEPDRRQPRWIYRAIFLAALAGLVGVALVFAYDRRIALIYVGAATGIFLLLRLIAWGLMALARRAGRPRQPALRLALANIYRPGALTPSLVLSLGLGVALLSTLAFIDVSLRRQLTQSLPQKAPSFFFLDIPNAQAAAFDRFLAEQRPGAHVERVPMMRGRIVSVNDVPAEQIKASEQMAWVLEGDRGITYSAAMPEASRLASGEWWPENYRGEPLVSFDARAVEGLGLKLGDKLTVNVLGRNITARIANFRDIEWRSLGINFVMVFSPNTFAGAPHTNLATVTDKGAAPVANDAALMRQLAIAFPAVTAVRVKDALEAVNTIVGQLAGAIRGASGLAITASLLVLAGALAAGQRARLYDAMILKTLGATRRFILSSYILEYAGIGVVSALFGLLAGAAAGWGVVTQVMKIDFVPDPTGAILAATAAVVVTVLFGLIGTLQILSKAPASHLRNL</sequence>
<feature type="domain" description="ABC3 transporter permease C-terminal" evidence="7">
    <location>
        <begin position="285"/>
        <end position="397"/>
    </location>
</feature>
<evidence type="ECO:0000256" key="4">
    <source>
        <dbReference type="ARBA" id="ARBA00022989"/>
    </source>
</evidence>
<evidence type="ECO:0000256" key="6">
    <source>
        <dbReference type="SAM" id="Phobius"/>
    </source>
</evidence>
<evidence type="ECO:0000256" key="3">
    <source>
        <dbReference type="ARBA" id="ARBA00022692"/>
    </source>
</evidence>
<dbReference type="InterPro" id="IPR003838">
    <property type="entry name" value="ABC3_permease_C"/>
</dbReference>
<evidence type="ECO:0000256" key="1">
    <source>
        <dbReference type="ARBA" id="ARBA00004651"/>
    </source>
</evidence>
<accession>A0A1H8A0X5</accession>
<dbReference type="Pfam" id="PF02687">
    <property type="entry name" value="FtsX"/>
    <property type="match status" value="2"/>
</dbReference>
<feature type="transmembrane region" description="Helical" evidence="6">
    <location>
        <begin position="743"/>
        <end position="762"/>
    </location>
</feature>
<feature type="transmembrane region" description="Helical" evidence="6">
    <location>
        <begin position="379"/>
        <end position="399"/>
    </location>
</feature>
<dbReference type="OrthoDB" id="9775544at2"/>
<dbReference type="PANTHER" id="PTHR30287:SF1">
    <property type="entry name" value="INNER MEMBRANE PROTEIN"/>
    <property type="match status" value="1"/>
</dbReference>
<dbReference type="GO" id="GO:0005886">
    <property type="term" value="C:plasma membrane"/>
    <property type="evidence" value="ECO:0007669"/>
    <property type="project" value="UniProtKB-SubCell"/>
</dbReference>